<comment type="function">
    <text evidence="1">Condensation of UDP-2,3-diacylglucosamine and 2,3-diacylglucosamine-1-phosphate to form lipid A disaccharide, a precursor of lipid A, a phosphorylated glycolipid that anchors the lipopolysaccharide to the outer membrane of the cell.</text>
</comment>
<evidence type="ECO:0000256" key="11">
    <source>
        <dbReference type="NCBIfam" id="TIGR00215"/>
    </source>
</evidence>
<reference evidence="12 13" key="1">
    <citation type="submission" date="2016-12" db="EMBL/GenBank/DDBJ databases">
        <title>Isolation and genomic insights into novel planktonic Zetaproteobacteria from stratified waters of the Chesapeake Bay.</title>
        <authorList>
            <person name="McAllister S.M."/>
            <person name="Kato S."/>
            <person name="Chan C.S."/>
            <person name="Chiu B.K."/>
            <person name="Field E.K."/>
        </authorList>
    </citation>
    <scope>NUCLEOTIDE SEQUENCE [LARGE SCALE GENOMIC DNA]</scope>
    <source>
        <strain evidence="12 13">CP-5</strain>
    </source>
</reference>
<dbReference type="Pfam" id="PF02684">
    <property type="entry name" value="LpxB"/>
    <property type="match status" value="1"/>
</dbReference>
<evidence type="ECO:0000256" key="10">
    <source>
        <dbReference type="ARBA" id="ARBA00048975"/>
    </source>
</evidence>
<dbReference type="PANTHER" id="PTHR30372">
    <property type="entry name" value="LIPID-A-DISACCHARIDE SYNTHASE"/>
    <property type="match status" value="1"/>
</dbReference>
<gene>
    <name evidence="12" type="ORF">Ga0123461_0856</name>
</gene>
<protein>
    <recommendedName>
        <fullName evidence="4 11">Lipid-A-disaccharide synthase</fullName>
        <ecNumber evidence="3 11">2.4.1.182</ecNumber>
    </recommendedName>
</protein>
<keyword evidence="6" id="KW-0441">Lipid A biosynthesis</keyword>
<dbReference type="NCBIfam" id="TIGR00215">
    <property type="entry name" value="lpxB"/>
    <property type="match status" value="1"/>
</dbReference>
<proteinExistence type="inferred from homology"/>
<dbReference type="AlphaFoldDB" id="A0A2K8L4W6"/>
<dbReference type="InterPro" id="IPR003835">
    <property type="entry name" value="Glyco_trans_19"/>
</dbReference>
<evidence type="ECO:0000256" key="2">
    <source>
        <dbReference type="ARBA" id="ARBA00007868"/>
    </source>
</evidence>
<dbReference type="GO" id="GO:0008915">
    <property type="term" value="F:lipid-A-disaccharide synthase activity"/>
    <property type="evidence" value="ECO:0007669"/>
    <property type="project" value="UniProtKB-UniRule"/>
</dbReference>
<evidence type="ECO:0000256" key="7">
    <source>
        <dbReference type="ARBA" id="ARBA00022676"/>
    </source>
</evidence>
<organism evidence="12 13">
    <name type="scientific">Mariprofundus aestuarium</name>
    <dbReference type="NCBI Taxonomy" id="1921086"/>
    <lineage>
        <taxon>Bacteria</taxon>
        <taxon>Pseudomonadati</taxon>
        <taxon>Pseudomonadota</taxon>
        <taxon>Candidatius Mariprofundia</taxon>
        <taxon>Mariprofundales</taxon>
        <taxon>Mariprofundaceae</taxon>
        <taxon>Mariprofundus</taxon>
    </lineage>
</organism>
<dbReference type="KEGG" id="maes:Ga0123461_0856"/>
<dbReference type="OrthoDB" id="5288848at2"/>
<dbReference type="EMBL" id="CP018799">
    <property type="protein sequence ID" value="ATX79276.1"/>
    <property type="molecule type" value="Genomic_DNA"/>
</dbReference>
<dbReference type="GO" id="GO:0016020">
    <property type="term" value="C:membrane"/>
    <property type="evidence" value="ECO:0007669"/>
    <property type="project" value="GOC"/>
</dbReference>
<evidence type="ECO:0000256" key="3">
    <source>
        <dbReference type="ARBA" id="ARBA00012687"/>
    </source>
</evidence>
<comment type="similarity">
    <text evidence="2">Belongs to the LpxB family.</text>
</comment>
<dbReference type="EC" id="2.4.1.182" evidence="3 11"/>
<evidence type="ECO:0000256" key="6">
    <source>
        <dbReference type="ARBA" id="ARBA00022556"/>
    </source>
</evidence>
<dbReference type="GO" id="GO:0009245">
    <property type="term" value="P:lipid A biosynthetic process"/>
    <property type="evidence" value="ECO:0007669"/>
    <property type="project" value="UniProtKB-UniRule"/>
</dbReference>
<keyword evidence="13" id="KW-1185">Reference proteome</keyword>
<evidence type="ECO:0000256" key="1">
    <source>
        <dbReference type="ARBA" id="ARBA00002056"/>
    </source>
</evidence>
<dbReference type="PANTHER" id="PTHR30372:SF4">
    <property type="entry name" value="LIPID-A-DISACCHARIDE SYNTHASE, MITOCHONDRIAL-RELATED"/>
    <property type="match status" value="1"/>
</dbReference>
<dbReference type="SUPFAM" id="SSF53756">
    <property type="entry name" value="UDP-Glycosyltransferase/glycogen phosphorylase"/>
    <property type="match status" value="1"/>
</dbReference>
<evidence type="ECO:0000256" key="5">
    <source>
        <dbReference type="ARBA" id="ARBA00022516"/>
    </source>
</evidence>
<keyword evidence="5" id="KW-0444">Lipid biosynthesis</keyword>
<evidence type="ECO:0000313" key="13">
    <source>
        <dbReference type="Proteomes" id="UP000231701"/>
    </source>
</evidence>
<dbReference type="GO" id="GO:0005543">
    <property type="term" value="F:phospholipid binding"/>
    <property type="evidence" value="ECO:0007669"/>
    <property type="project" value="TreeGrafter"/>
</dbReference>
<keyword evidence="7 12" id="KW-0328">Glycosyltransferase</keyword>
<accession>A0A2K8L4W6</accession>
<keyword evidence="9" id="KW-0443">Lipid metabolism</keyword>
<dbReference type="Proteomes" id="UP000231701">
    <property type="component" value="Chromosome"/>
</dbReference>
<dbReference type="RefSeq" id="WP_100277188.1">
    <property type="nucleotide sequence ID" value="NZ_CP018799.1"/>
</dbReference>
<name>A0A2K8L4W6_MARES</name>
<evidence type="ECO:0000256" key="9">
    <source>
        <dbReference type="ARBA" id="ARBA00023098"/>
    </source>
</evidence>
<keyword evidence="8 12" id="KW-0808">Transferase</keyword>
<evidence type="ECO:0000256" key="8">
    <source>
        <dbReference type="ARBA" id="ARBA00022679"/>
    </source>
</evidence>
<sequence length="374" mass="41023">MTQCFISAGETSGDLHAATVVKALKARFPDVAIHGVAGPQMIAQGCKPLRHMSELNVMGLGDVLRSLSRIKAIETSVLDWCREQKPDVAILVDFSSFHMRLGRKLRALGIPVVHFIAPKLWAWGGWRVRKLKKSQDRLACILPFEPEWFETHGVGDVRYVGNPSAVGCAGGWSMAELKAKLEVGEGQPLLALLPGSRPQELRIHVPILAELLQRIRNETPHVTCVVPVAPGVDREVLEPLLQLGAKQVDRTAEGYAMRADAAVAVSGTATLELGLWNTPTVLVYRGSPIMVFLARKLVSLRCAGLANIILGDRFVMPELIQEHCTVDNIMAELMPLLRDEPAAQKQREAFSELRRILGDKHAASGVVEMVEELL</sequence>
<evidence type="ECO:0000256" key="4">
    <source>
        <dbReference type="ARBA" id="ARBA00020902"/>
    </source>
</evidence>
<evidence type="ECO:0000313" key="12">
    <source>
        <dbReference type="EMBL" id="ATX79276.1"/>
    </source>
</evidence>
<comment type="catalytic activity">
    <reaction evidence="10">
        <text>a lipid X + a UDP-2-N,3-O-bis[(3R)-3-hydroxyacyl]-alpha-D-glucosamine = a lipid A disaccharide + UDP + H(+)</text>
        <dbReference type="Rhea" id="RHEA:67828"/>
        <dbReference type="ChEBI" id="CHEBI:15378"/>
        <dbReference type="ChEBI" id="CHEBI:58223"/>
        <dbReference type="ChEBI" id="CHEBI:137748"/>
        <dbReference type="ChEBI" id="CHEBI:176338"/>
        <dbReference type="ChEBI" id="CHEBI:176343"/>
        <dbReference type="EC" id="2.4.1.182"/>
    </reaction>
</comment>